<dbReference type="InterPro" id="IPR055470">
    <property type="entry name" value="DUF7042"/>
</dbReference>
<accession>A0A9P1IDK4</accession>
<keyword evidence="8" id="KW-1185">Reference proteome</keyword>
<feature type="domain" description="DUF7043" evidence="4">
    <location>
        <begin position="621"/>
        <end position="722"/>
    </location>
</feature>
<dbReference type="Pfam" id="PF23070">
    <property type="entry name" value="DUF7043"/>
    <property type="match status" value="1"/>
</dbReference>
<organism evidence="7 8">
    <name type="scientific">Caenorhabditis angaria</name>
    <dbReference type="NCBI Taxonomy" id="860376"/>
    <lineage>
        <taxon>Eukaryota</taxon>
        <taxon>Metazoa</taxon>
        <taxon>Ecdysozoa</taxon>
        <taxon>Nematoda</taxon>
        <taxon>Chromadorea</taxon>
        <taxon>Rhabditida</taxon>
        <taxon>Rhabditina</taxon>
        <taxon>Rhabditomorpha</taxon>
        <taxon>Rhabditoidea</taxon>
        <taxon>Rhabditidae</taxon>
        <taxon>Peloderinae</taxon>
        <taxon>Caenorhabditis</taxon>
    </lineage>
</organism>
<dbReference type="EMBL" id="CANHGI010000002">
    <property type="protein sequence ID" value="CAI5442740.1"/>
    <property type="molecule type" value="Genomic_DNA"/>
</dbReference>
<protein>
    <submittedName>
        <fullName evidence="7">Uncharacterized protein</fullName>
    </submittedName>
</protein>
<evidence type="ECO:0000256" key="2">
    <source>
        <dbReference type="SAM" id="SignalP"/>
    </source>
</evidence>
<reference evidence="7" key="1">
    <citation type="submission" date="2022-11" db="EMBL/GenBank/DDBJ databases">
        <authorList>
            <person name="Kikuchi T."/>
        </authorList>
    </citation>
    <scope>NUCLEOTIDE SEQUENCE</scope>
    <source>
        <strain evidence="7">PS1010</strain>
    </source>
</reference>
<dbReference type="Pfam" id="PF23071">
    <property type="entry name" value="DUF7044"/>
    <property type="match status" value="1"/>
</dbReference>
<proteinExistence type="predicted"/>
<feature type="domain" description="DUF7045" evidence="6">
    <location>
        <begin position="735"/>
        <end position="833"/>
    </location>
</feature>
<dbReference type="AlphaFoldDB" id="A0A9P1IDK4"/>
<feature type="compositionally biased region" description="Acidic residues" evidence="1">
    <location>
        <begin position="30"/>
        <end position="46"/>
    </location>
</feature>
<gene>
    <name evidence="7" type="ORF">CAMP_LOCUS5377</name>
</gene>
<evidence type="ECO:0000259" key="5">
    <source>
        <dbReference type="Pfam" id="PF23071"/>
    </source>
</evidence>
<dbReference type="Proteomes" id="UP001152747">
    <property type="component" value="Unassembled WGS sequence"/>
</dbReference>
<evidence type="ECO:0000256" key="1">
    <source>
        <dbReference type="SAM" id="MobiDB-lite"/>
    </source>
</evidence>
<dbReference type="InterPro" id="IPR055473">
    <property type="entry name" value="DUF7045"/>
</dbReference>
<comment type="caution">
    <text evidence="7">The sequence shown here is derived from an EMBL/GenBank/DDBJ whole genome shotgun (WGS) entry which is preliminary data.</text>
</comment>
<dbReference type="InterPro" id="IPR055471">
    <property type="entry name" value="DUF7043"/>
</dbReference>
<dbReference type="PANTHER" id="PTHR36520:SF5">
    <property type="entry name" value="AMELOBLASTIN"/>
    <property type="match status" value="1"/>
</dbReference>
<name>A0A9P1IDK4_9PELO</name>
<feature type="region of interest" description="Disordered" evidence="1">
    <location>
        <begin position="22"/>
        <end position="52"/>
    </location>
</feature>
<keyword evidence="2" id="KW-0732">Signal</keyword>
<dbReference type="Pfam" id="PF23069">
    <property type="entry name" value="DUF7042"/>
    <property type="match status" value="1"/>
</dbReference>
<dbReference type="PANTHER" id="PTHR36520">
    <property type="entry name" value="PROTEIN CBG13000-RELATED"/>
    <property type="match status" value="1"/>
</dbReference>
<evidence type="ECO:0000259" key="4">
    <source>
        <dbReference type="Pfam" id="PF23070"/>
    </source>
</evidence>
<dbReference type="InterPro" id="IPR055472">
    <property type="entry name" value="DUF7044"/>
</dbReference>
<evidence type="ECO:0000259" key="6">
    <source>
        <dbReference type="Pfam" id="PF23073"/>
    </source>
</evidence>
<feature type="domain" description="DUF7042" evidence="3">
    <location>
        <begin position="498"/>
        <end position="612"/>
    </location>
</feature>
<evidence type="ECO:0000313" key="7">
    <source>
        <dbReference type="EMBL" id="CAI5442740.1"/>
    </source>
</evidence>
<feature type="chain" id="PRO_5040501696" evidence="2">
    <location>
        <begin position="19"/>
        <end position="881"/>
    </location>
</feature>
<dbReference type="Pfam" id="PF23073">
    <property type="entry name" value="DUF7045"/>
    <property type="match status" value="1"/>
</dbReference>
<sequence length="881" mass="100496">MLLRSSIFLIILAQTVFSGTNKLDLQNTGEPEEFDEDNPNEDPDDDPDKHMGKDVYSFLASRMKQDLNMKKPLAPQVYKIPGPLEPLPGRSHSGDYWPVFPFQNQYSGGVDLDPAISRHIGGDMNLAVPSWGMLDVYGRLYYRIHDTTTKMGYLNHPVNMMDLEKEDLVRLMSDPAVQANRNGHPTMPIGVFGKRYAPMSCKPPMCNPYHMNFGLGIEQDWGGADGVEGDIDVPMPISKGVAYRFPFSGNVYAARDNMTVTYGQNLSPIEPFSSLFDYQKHRDPGLRIPRKWDKRSVEEYPEEQRRYHKNNRHIISGTTQEFEEPVNYIRPYPSVQQIVEFNPFGFPLPIRPPINRRRRFMNPYLTHNPQPLFGCQIDSNLHGTYKKQSDRLMVAEKNPIIYEDVVITPTSISNFGDCYLKIGTSYIMGLMRMGKSVCFRCVTPIMMSPNIVQLAHQYEDTCYDTEREARMTCFDSTIVTISDGALLFRSVDEEAASCSPIDGRFNVAYRMNDAALSCENGEGTVSDNCQSSSTISIQFRNCSFPDFDMSLKCLGSWKDKKNQQYLIVKNEENEEYRCGLVIEDNNVKKLYFSNDSSCSSLSMKTAFDTYYFHSESHAKPFAPCSFPSWMQGEFDSMTISNHELQYLQHHVGAVPLISHCVQTFDDRVLVYTETKCGDPLGYHCLLFNARSQNLIEFKTSIPTESSNTSVCSNNTQWETVPWSSSVVLNTTPYPCGIFGSFSSPKDLDLDYCYDVSFSCEDPTKMNISAYHCNDGLIFDVRSYTCLASWKDNDKLLIYATREKDDKECFVSRYQDGNLYFAPTGDQCERNFDFEENNDKKHKQIMILKEKKSCQKVSFKSRKPIRIQGLPNHMNSGSTHLS</sequence>
<evidence type="ECO:0000259" key="3">
    <source>
        <dbReference type="Pfam" id="PF23069"/>
    </source>
</evidence>
<feature type="domain" description="DUF7044" evidence="5">
    <location>
        <begin position="374"/>
        <end position="477"/>
    </location>
</feature>
<dbReference type="OrthoDB" id="6380161at2759"/>
<evidence type="ECO:0000313" key="8">
    <source>
        <dbReference type="Proteomes" id="UP001152747"/>
    </source>
</evidence>
<feature type="signal peptide" evidence="2">
    <location>
        <begin position="1"/>
        <end position="18"/>
    </location>
</feature>